<proteinExistence type="predicted"/>
<reference evidence="1" key="1">
    <citation type="submission" date="2016-06" db="UniProtKB">
        <authorList>
            <consortium name="WormBaseParasite"/>
        </authorList>
    </citation>
    <scope>IDENTIFICATION</scope>
</reference>
<accession>A0A183EZM5</accession>
<protein>
    <submittedName>
        <fullName evidence="1">DNA-directed RNA polymerase III subunit RPC5</fullName>
    </submittedName>
</protein>
<organism evidence="1">
    <name type="scientific">Gongylonema pulchrum</name>
    <dbReference type="NCBI Taxonomy" id="637853"/>
    <lineage>
        <taxon>Eukaryota</taxon>
        <taxon>Metazoa</taxon>
        <taxon>Ecdysozoa</taxon>
        <taxon>Nematoda</taxon>
        <taxon>Chromadorea</taxon>
        <taxon>Rhabditida</taxon>
        <taxon>Spirurina</taxon>
        <taxon>Spiruromorpha</taxon>
        <taxon>Spiruroidea</taxon>
        <taxon>Gongylonematidae</taxon>
        <taxon>Gongylonema</taxon>
    </lineage>
</organism>
<dbReference type="WBParaSite" id="GPUH_0002644601-mRNA-1">
    <property type="protein sequence ID" value="GPUH_0002644601-mRNA-1"/>
    <property type="gene ID" value="GPUH_0002644601"/>
</dbReference>
<evidence type="ECO:0000313" key="1">
    <source>
        <dbReference type="WBParaSite" id="GPUH_0002644601-mRNA-1"/>
    </source>
</evidence>
<dbReference type="AlphaFoldDB" id="A0A183EZM5"/>
<name>A0A183EZM5_9BILA</name>
<sequence length="65" mass="7593">LSLYDVNDSLCKITEPELSDTELETLLRACSSAREVYWLLQVLVRKIEVRIFCCVLYWTNGTLEH</sequence>